<feature type="non-terminal residue" evidence="1">
    <location>
        <position position="84"/>
    </location>
</feature>
<proteinExistence type="predicted"/>
<dbReference type="EMBL" id="AMCI01000880">
    <property type="protein sequence ID" value="EJX07456.1"/>
    <property type="molecule type" value="Genomic_DNA"/>
</dbReference>
<comment type="caution">
    <text evidence="1">The sequence shown here is derived from an EMBL/GenBank/DDBJ whole genome shotgun (WGS) entry which is preliminary data.</text>
</comment>
<reference evidence="1" key="1">
    <citation type="journal article" date="2012" name="PLoS ONE">
        <title>Gene sets for utilization of primary and secondary nutrition supplies in the distal gut of endangered iberian lynx.</title>
        <authorList>
            <person name="Alcaide M."/>
            <person name="Messina E."/>
            <person name="Richter M."/>
            <person name="Bargiela R."/>
            <person name="Peplies J."/>
            <person name="Huws S.A."/>
            <person name="Newbold C.J."/>
            <person name="Golyshin P.N."/>
            <person name="Simon M.A."/>
            <person name="Lopez G."/>
            <person name="Yakimov M.M."/>
            <person name="Ferrer M."/>
        </authorList>
    </citation>
    <scope>NUCLEOTIDE SEQUENCE</scope>
</reference>
<sequence length="84" mass="9391">MYLFFEEDGSFKAGTILSQTGNAYQVELTTGRRTKIKASHSFFSFESPSAAELVTRAQAMVPDLDPDFLWEVAPETDFSYVDLA</sequence>
<protein>
    <submittedName>
        <fullName evidence="1">Uncharacterized protein</fullName>
    </submittedName>
</protein>
<evidence type="ECO:0000313" key="1">
    <source>
        <dbReference type="EMBL" id="EJX07456.1"/>
    </source>
</evidence>
<gene>
    <name evidence="1" type="ORF">EVA_04436</name>
</gene>
<name>J9D457_9ZZZZ</name>
<accession>J9D457</accession>
<organism evidence="1">
    <name type="scientific">gut metagenome</name>
    <dbReference type="NCBI Taxonomy" id="749906"/>
    <lineage>
        <taxon>unclassified sequences</taxon>
        <taxon>metagenomes</taxon>
        <taxon>organismal metagenomes</taxon>
    </lineage>
</organism>
<dbReference type="AlphaFoldDB" id="J9D457"/>